<dbReference type="InterPro" id="IPR000595">
    <property type="entry name" value="cNMP-bd_dom"/>
</dbReference>
<feature type="compositionally biased region" description="Polar residues" evidence="9">
    <location>
        <begin position="15"/>
        <end position="36"/>
    </location>
</feature>
<evidence type="ECO:0000313" key="12">
    <source>
        <dbReference type="EMBL" id="ORY47834.1"/>
    </source>
</evidence>
<keyword evidence="2" id="KW-0813">Transport</keyword>
<dbReference type="PROSITE" id="PS00889">
    <property type="entry name" value="CNMP_BINDING_2"/>
    <property type="match status" value="1"/>
</dbReference>
<dbReference type="AlphaFoldDB" id="A0A1Y2CLT7"/>
<evidence type="ECO:0000256" key="1">
    <source>
        <dbReference type="ARBA" id="ARBA00004141"/>
    </source>
</evidence>
<dbReference type="Pfam" id="PF00027">
    <property type="entry name" value="cNMP_binding"/>
    <property type="match status" value="1"/>
</dbReference>
<keyword evidence="8" id="KW-0407">Ion channel</keyword>
<keyword evidence="5" id="KW-0406">Ion transport</keyword>
<dbReference type="InterPro" id="IPR018488">
    <property type="entry name" value="cNMP-bd_CS"/>
</dbReference>
<dbReference type="EMBL" id="MCGO01000013">
    <property type="protein sequence ID" value="ORY47834.1"/>
    <property type="molecule type" value="Genomic_DNA"/>
</dbReference>
<dbReference type="InterPro" id="IPR018490">
    <property type="entry name" value="cNMP-bd_dom_sf"/>
</dbReference>
<dbReference type="OrthoDB" id="2021138at2759"/>
<evidence type="ECO:0000259" key="11">
    <source>
        <dbReference type="PROSITE" id="PS50042"/>
    </source>
</evidence>
<evidence type="ECO:0000256" key="5">
    <source>
        <dbReference type="ARBA" id="ARBA00023065"/>
    </source>
</evidence>
<dbReference type="InterPro" id="IPR050866">
    <property type="entry name" value="CNG_cation_channel"/>
</dbReference>
<evidence type="ECO:0000256" key="8">
    <source>
        <dbReference type="ARBA" id="ARBA00023303"/>
    </source>
</evidence>
<keyword evidence="3 10" id="KW-0812">Transmembrane</keyword>
<dbReference type="InterPro" id="IPR014710">
    <property type="entry name" value="RmlC-like_jellyroll"/>
</dbReference>
<dbReference type="PANTHER" id="PTHR45638:SF11">
    <property type="entry name" value="CYCLIC NUCLEOTIDE-GATED CATION CHANNEL SUBUNIT A"/>
    <property type="match status" value="1"/>
</dbReference>
<dbReference type="CDD" id="cd00038">
    <property type="entry name" value="CAP_ED"/>
    <property type="match status" value="1"/>
</dbReference>
<organism evidence="12 13">
    <name type="scientific">Rhizoclosmatium globosum</name>
    <dbReference type="NCBI Taxonomy" id="329046"/>
    <lineage>
        <taxon>Eukaryota</taxon>
        <taxon>Fungi</taxon>
        <taxon>Fungi incertae sedis</taxon>
        <taxon>Chytridiomycota</taxon>
        <taxon>Chytridiomycota incertae sedis</taxon>
        <taxon>Chytridiomycetes</taxon>
        <taxon>Chytridiales</taxon>
        <taxon>Chytriomycetaceae</taxon>
        <taxon>Rhizoclosmatium</taxon>
    </lineage>
</organism>
<keyword evidence="4 10" id="KW-1133">Transmembrane helix</keyword>
<evidence type="ECO:0000256" key="9">
    <source>
        <dbReference type="SAM" id="MobiDB-lite"/>
    </source>
</evidence>
<dbReference type="Gene3D" id="2.60.120.10">
    <property type="entry name" value="Jelly Rolls"/>
    <property type="match status" value="1"/>
</dbReference>
<dbReference type="PANTHER" id="PTHR45638">
    <property type="entry name" value="CYCLIC NUCLEOTIDE-GATED CATION CHANNEL SUBUNIT A"/>
    <property type="match status" value="1"/>
</dbReference>
<feature type="transmembrane region" description="Helical" evidence="10">
    <location>
        <begin position="417"/>
        <end position="434"/>
    </location>
</feature>
<evidence type="ECO:0000256" key="2">
    <source>
        <dbReference type="ARBA" id="ARBA00022448"/>
    </source>
</evidence>
<dbReference type="GO" id="GO:0016020">
    <property type="term" value="C:membrane"/>
    <property type="evidence" value="ECO:0007669"/>
    <property type="project" value="UniProtKB-SubCell"/>
</dbReference>
<keyword evidence="7" id="KW-1071">Ligand-gated ion channel</keyword>
<accession>A0A1Y2CLT7</accession>
<evidence type="ECO:0000256" key="7">
    <source>
        <dbReference type="ARBA" id="ARBA00023286"/>
    </source>
</evidence>
<dbReference type="PROSITE" id="PS50042">
    <property type="entry name" value="CNMP_BINDING_3"/>
    <property type="match status" value="1"/>
</dbReference>
<keyword evidence="13" id="KW-1185">Reference proteome</keyword>
<proteinExistence type="predicted"/>
<name>A0A1Y2CLT7_9FUNG</name>
<dbReference type="Proteomes" id="UP000193642">
    <property type="component" value="Unassembled WGS sequence"/>
</dbReference>
<feature type="compositionally biased region" description="Basic and acidic residues" evidence="9">
    <location>
        <begin position="1"/>
        <end position="14"/>
    </location>
</feature>
<evidence type="ECO:0000256" key="6">
    <source>
        <dbReference type="ARBA" id="ARBA00023136"/>
    </source>
</evidence>
<feature type="transmembrane region" description="Helical" evidence="10">
    <location>
        <begin position="388"/>
        <end position="411"/>
    </location>
</feature>
<keyword evidence="6 10" id="KW-0472">Membrane</keyword>
<evidence type="ECO:0000313" key="13">
    <source>
        <dbReference type="Proteomes" id="UP000193642"/>
    </source>
</evidence>
<evidence type="ECO:0000256" key="10">
    <source>
        <dbReference type="SAM" id="Phobius"/>
    </source>
</evidence>
<protein>
    <recommendedName>
        <fullName evidence="11">Cyclic nucleotide-binding domain-containing protein</fullName>
    </recommendedName>
</protein>
<gene>
    <name evidence="12" type="ORF">BCR33DRAFT_764203</name>
</gene>
<feature type="region of interest" description="Disordered" evidence="9">
    <location>
        <begin position="1"/>
        <end position="55"/>
    </location>
</feature>
<dbReference type="GO" id="GO:0044877">
    <property type="term" value="F:protein-containing complex binding"/>
    <property type="evidence" value="ECO:0007669"/>
    <property type="project" value="TreeGrafter"/>
</dbReference>
<feature type="domain" description="Cyclic nucleotide-binding" evidence="11">
    <location>
        <begin position="983"/>
        <end position="1087"/>
    </location>
</feature>
<evidence type="ECO:0000256" key="4">
    <source>
        <dbReference type="ARBA" id="ARBA00022989"/>
    </source>
</evidence>
<dbReference type="SMART" id="SM00100">
    <property type="entry name" value="cNMP"/>
    <property type="match status" value="1"/>
</dbReference>
<dbReference type="PROSITE" id="PS00888">
    <property type="entry name" value="CNMP_BINDING_1"/>
    <property type="match status" value="1"/>
</dbReference>
<comment type="subcellular location">
    <subcellularLocation>
        <location evidence="1">Membrane</location>
        <topology evidence="1">Multi-pass membrane protein</topology>
    </subcellularLocation>
</comment>
<feature type="region of interest" description="Disordered" evidence="9">
    <location>
        <begin position="299"/>
        <end position="326"/>
    </location>
</feature>
<evidence type="ECO:0000256" key="3">
    <source>
        <dbReference type="ARBA" id="ARBA00022692"/>
    </source>
</evidence>
<dbReference type="GO" id="GO:0005221">
    <property type="term" value="F:intracellularly cyclic nucleotide-activated monoatomic cation channel activity"/>
    <property type="evidence" value="ECO:0007669"/>
    <property type="project" value="InterPro"/>
</dbReference>
<reference evidence="12 13" key="1">
    <citation type="submission" date="2016-07" db="EMBL/GenBank/DDBJ databases">
        <title>Pervasive Adenine N6-methylation of Active Genes in Fungi.</title>
        <authorList>
            <consortium name="DOE Joint Genome Institute"/>
            <person name="Mondo S.J."/>
            <person name="Dannebaum R.O."/>
            <person name="Kuo R.C."/>
            <person name="Labutti K."/>
            <person name="Haridas S."/>
            <person name="Kuo A."/>
            <person name="Salamov A."/>
            <person name="Ahrendt S.R."/>
            <person name="Lipzen A."/>
            <person name="Sullivan W."/>
            <person name="Andreopoulos W.B."/>
            <person name="Clum A."/>
            <person name="Lindquist E."/>
            <person name="Daum C."/>
            <person name="Ramamoorthy G.K."/>
            <person name="Gryganskyi A."/>
            <person name="Culley D."/>
            <person name="Magnuson J.K."/>
            <person name="James T.Y."/>
            <person name="O'Malley M.A."/>
            <person name="Stajich J.E."/>
            <person name="Spatafora J.W."/>
            <person name="Visel A."/>
            <person name="Grigoriev I.V."/>
        </authorList>
    </citation>
    <scope>NUCLEOTIDE SEQUENCE [LARGE SCALE GENOMIC DNA]</scope>
    <source>
        <strain evidence="12 13">JEL800</strain>
    </source>
</reference>
<comment type="caution">
    <text evidence="12">The sequence shown here is derived from an EMBL/GenBank/DDBJ whole genome shotgun (WGS) entry which is preliminary data.</text>
</comment>
<sequence length="1095" mass="121263">MSENKEVKFKDDKATSSQMAFLQQDPYKQTSPNASPNPRRKVLRAATSEEPARTVDIDADSNLSFVQRRKMSLGQALVDSDNDNQLSFAAQRKLRSRSPSMKVTKPTSPALVGFSSGVSGKKSESSFPQLPPAEIVYRSDDLNIPPVPKKKVSIDFTASNSIVAENSRNTSLSPTLQAHRPSLDVDTSQTQLTFAQKRKMSLHSKQPSIELENSPNFDPYADFQTQKYTSNESNISENQQNPLSLPITSIRRSSLIPKETSIKEISNQNIQAVKLGDATGTQPNVSKQYHNINTNHSHTVTMPLHDGPQKLTRSVPEPEPKGYSAASSYVSLRRSQTDHSAYFKEEEIEPPAKYHPVIQWLFERQAKLMESSVFISFIGIIASDRVKLLVCLIVVLMAHITLIVVFIITITTVMPGIWVYNFLQIFVIGMTLIAHNASHTISSIVTTSIAAGNLVRGHITMLELGDFWIHGSHAPAHSVTFASSLIELIADVIVISSSISFTWKPVQTKIKTDLCQPPMYTNAVLPKGIDPQNYIQGDVDFAEVYNYGLPLADGLLGGWAGWPLSDPFETFQIQSSGPVYVIQVVCDNGTPAPTLDYGLATLVNATLIESDDRSMFLEIALTMPPGSVWDDRGDVLVNTTMVQICSSLLTMSHGEVAFNFVADQWQMVTNGQVQSVRSPNGGFHAEQPTSIKQYTTDAHAAFQSYPDKYQALPLVQETVLLMLSNAAYYPSQGATFCNLFSEGTFPDGYYHTAYTFQGVATAIGASAHFAMMQYGTGETVDCDYYGYAGAGLLEIPELGVWLSTLSSIVCCMVKLFEILWWFMAQMGLHHHAYRRARRALRNPIRFAMDASEMLALGMKAGEQEDDVCDVTTSKAIEELGSTKVMYGEDLLTKDLFHGHLKIGEKGRVKAILQDRAYGTVHDDELADLDELMKNGAAAKFMKGGRSAKDQQAFNLIALKGIIKRVPFLQRETGDGRDDLFQSQIANALHIRLCKKKEYVCRKGELGNEMYFIVSGKYDVIVDKVVVATLEEGSFFGELALLGHVPRAADIRCKVAGRLYGLYQEEFAAIIKQYDDVKQKIDIIALERMAQLKQKQ</sequence>
<dbReference type="SUPFAM" id="SSF51206">
    <property type="entry name" value="cAMP-binding domain-like"/>
    <property type="match status" value="1"/>
</dbReference>